<dbReference type="Proteomes" id="UP000587527">
    <property type="component" value="Unassembled WGS sequence"/>
</dbReference>
<feature type="signal peptide" evidence="2">
    <location>
        <begin position="1"/>
        <end position="29"/>
    </location>
</feature>
<proteinExistence type="predicted"/>
<keyword evidence="2" id="KW-0732">Signal</keyword>
<dbReference type="AlphaFoldDB" id="A0A841BRZ6"/>
<dbReference type="Gene3D" id="3.20.20.80">
    <property type="entry name" value="Glycosidases"/>
    <property type="match status" value="1"/>
</dbReference>
<dbReference type="GO" id="GO:0030247">
    <property type="term" value="F:polysaccharide binding"/>
    <property type="evidence" value="ECO:0007669"/>
    <property type="project" value="UniProtKB-UniRule"/>
</dbReference>
<dbReference type="Gene3D" id="2.60.40.290">
    <property type="match status" value="1"/>
</dbReference>
<dbReference type="RefSeq" id="WP_184837004.1">
    <property type="nucleotide sequence ID" value="NZ_JACHMN010000002.1"/>
</dbReference>
<reference evidence="4 5" key="1">
    <citation type="submission" date="2020-08" db="EMBL/GenBank/DDBJ databases">
        <title>Sequencing the genomes of 1000 actinobacteria strains.</title>
        <authorList>
            <person name="Klenk H.-P."/>
        </authorList>
    </citation>
    <scope>NUCLEOTIDE SEQUENCE [LARGE SCALE GENOMIC DNA]</scope>
    <source>
        <strain evidence="4 5">DSM 45362</strain>
    </source>
</reference>
<sequence>MKTLRTALTALLVGTVAATAALVASPAYAGTVTAAFSKDSDWGTAYQAKYTITNGSAVAISSWTIIFDLPAGHTIGSFWDVAITTSGQRVTAKNKGYNGTVAPNASVSFGFIVNGGSGVPTGCTINGVACAGGPSSPSPSSPQSPSPTPSVPPLPVSLPVAPYVDMGSWPTPSLTAMASAGNLKSFTLAFITASACKAMWFNAYDPRQAWAKDQIDAIRAGGGDVKISFGGASGAELAQACTSVSALQAEYQAVVTAYNLRYLDMDIEGAAAAEPASIARRSAALKGLQTANPNLKISLTLPVLPEGLTADGLNVVRSARDAGVNLDLVNIMAMDYYRAGDYGDLAVQAANSTFAQLKTLYPGKTDAQVWRMVGITPMLGTNDDQHIYNQDDARQLVTFAKGKHLGLLAFWEMTRDRNACNGALYMCTNIPQTPYEFSKIFAGYTG</sequence>
<dbReference type="InterPro" id="IPR052750">
    <property type="entry name" value="GH18_Chitinase"/>
</dbReference>
<dbReference type="InterPro" id="IPR008965">
    <property type="entry name" value="CBM2/CBM3_carb-bd_dom_sf"/>
</dbReference>
<feature type="compositionally biased region" description="Pro residues" evidence="1">
    <location>
        <begin position="136"/>
        <end position="152"/>
    </location>
</feature>
<protein>
    <recommendedName>
        <fullName evidence="3">CBM2 domain-containing protein</fullName>
    </recommendedName>
</protein>
<accession>A0A841BRZ6</accession>
<dbReference type="PROSITE" id="PS51173">
    <property type="entry name" value="CBM2"/>
    <property type="match status" value="1"/>
</dbReference>
<keyword evidence="5" id="KW-1185">Reference proteome</keyword>
<name>A0A841BRZ6_9ACTN</name>
<dbReference type="InterPro" id="IPR012291">
    <property type="entry name" value="CBM2_carb-bd_dom_sf"/>
</dbReference>
<comment type="caution">
    <text evidence="4">The sequence shown here is derived from an EMBL/GenBank/DDBJ whole genome shotgun (WGS) entry which is preliminary data.</text>
</comment>
<feature type="chain" id="PRO_5032715336" description="CBM2 domain-containing protein" evidence="2">
    <location>
        <begin position="30"/>
        <end position="446"/>
    </location>
</feature>
<dbReference type="SMART" id="SM00637">
    <property type="entry name" value="CBD_II"/>
    <property type="match status" value="1"/>
</dbReference>
<dbReference type="GO" id="GO:0004553">
    <property type="term" value="F:hydrolase activity, hydrolyzing O-glycosyl compounds"/>
    <property type="evidence" value="ECO:0007669"/>
    <property type="project" value="InterPro"/>
</dbReference>
<evidence type="ECO:0000256" key="2">
    <source>
        <dbReference type="SAM" id="SignalP"/>
    </source>
</evidence>
<gene>
    <name evidence="4" type="ORF">F4553_003348</name>
</gene>
<evidence type="ECO:0000313" key="4">
    <source>
        <dbReference type="EMBL" id="MBB5869969.1"/>
    </source>
</evidence>
<dbReference type="PANTHER" id="PTHR42976:SF1">
    <property type="entry name" value="GH18 DOMAIN-CONTAINING PROTEIN-RELATED"/>
    <property type="match status" value="1"/>
</dbReference>
<dbReference type="GO" id="GO:0005975">
    <property type="term" value="P:carbohydrate metabolic process"/>
    <property type="evidence" value="ECO:0007669"/>
    <property type="project" value="InterPro"/>
</dbReference>
<evidence type="ECO:0000256" key="1">
    <source>
        <dbReference type="SAM" id="MobiDB-lite"/>
    </source>
</evidence>
<dbReference type="EMBL" id="JACHMN010000002">
    <property type="protein sequence ID" value="MBB5869969.1"/>
    <property type="molecule type" value="Genomic_DNA"/>
</dbReference>
<dbReference type="InterPro" id="IPR001919">
    <property type="entry name" value="CBD2"/>
</dbReference>
<organism evidence="4 5">
    <name type="scientific">Allocatelliglobosispora scoriae</name>
    <dbReference type="NCBI Taxonomy" id="643052"/>
    <lineage>
        <taxon>Bacteria</taxon>
        <taxon>Bacillati</taxon>
        <taxon>Actinomycetota</taxon>
        <taxon>Actinomycetes</taxon>
        <taxon>Micromonosporales</taxon>
        <taxon>Micromonosporaceae</taxon>
        <taxon>Allocatelliglobosispora</taxon>
    </lineage>
</organism>
<dbReference type="Pfam" id="PF00553">
    <property type="entry name" value="CBM_2"/>
    <property type="match status" value="1"/>
</dbReference>
<dbReference type="CDD" id="cd06543">
    <property type="entry name" value="GH18_PF-ChiA-like"/>
    <property type="match status" value="1"/>
</dbReference>
<evidence type="ECO:0000313" key="5">
    <source>
        <dbReference type="Proteomes" id="UP000587527"/>
    </source>
</evidence>
<feature type="domain" description="CBM2" evidence="3">
    <location>
        <begin position="25"/>
        <end position="133"/>
    </location>
</feature>
<dbReference type="PANTHER" id="PTHR42976">
    <property type="entry name" value="BIFUNCTIONAL CHITINASE/LYSOZYME-RELATED"/>
    <property type="match status" value="1"/>
</dbReference>
<feature type="region of interest" description="Disordered" evidence="1">
    <location>
        <begin position="132"/>
        <end position="152"/>
    </location>
</feature>
<dbReference type="InterPro" id="IPR017853">
    <property type="entry name" value="GH"/>
</dbReference>
<dbReference type="SUPFAM" id="SSF49384">
    <property type="entry name" value="Carbohydrate-binding domain"/>
    <property type="match status" value="1"/>
</dbReference>
<evidence type="ECO:0000259" key="3">
    <source>
        <dbReference type="PROSITE" id="PS51173"/>
    </source>
</evidence>
<dbReference type="SUPFAM" id="SSF51445">
    <property type="entry name" value="(Trans)glycosidases"/>
    <property type="match status" value="1"/>
</dbReference>